<feature type="transmembrane region" description="Helical" evidence="5">
    <location>
        <begin position="488"/>
        <end position="507"/>
    </location>
</feature>
<sequence length="590" mass="66425">MLVNVPYLVTLFVCLLRVTVAQMQKDESPIHVTPLKIPVATNSVTTSVSILANSVLPIVAVGIPSRIKFLIIQCHSQKNNITLAYDPDLTPSTGSVYGTNIGLVGLLEPLVTEFCVWLFNYNTVNFTILVNIVPYDTNEPIPGGCNMEFPVEISPFLRVHYDYVNTRVEFQHGRLPSSRGMPPVSCDTSIMFLSYQLYVYFLGENDYSERTYFDGIKAVTNITSIKKHASLVQPFGQKPTTRALFLSYPGQGVIYSLIVQYRKNDVTYEAAYVPSSTYGCSFLSEVDGCGQLSQPFAKVFAVILAAVGLFICMRGHRFFKTEMFFFGFLVFSLLSFILWTRFTDISTTDRDVLTITFGFVGGVAWLAVWWFFGIPVISVLLVDFTLGFLLTSVVFFSPVGNFDVFRSDFNYWMIFACGILALPVFTLPMTKTLNIIATATVGGYCSIVVIDRYIGTTLTYIVLNVVKRAVVEDLALASNNFPFQTNDVILSVAWGILTFMGMSLQLYTEFKRPPFPPTPYKIWQRNRQLRRQRQLNLAQRSISIQPTAPFRDQIDTSNEYQPLLGRRREPLRSYASTYSANGLSNRDIVD</sequence>
<dbReference type="GeneID" id="106472634"/>
<feature type="transmembrane region" description="Helical" evidence="5">
    <location>
        <begin position="379"/>
        <end position="397"/>
    </location>
</feature>
<gene>
    <name evidence="9" type="primary">LOC106472634</name>
</gene>
<keyword evidence="2 5" id="KW-0812">Transmembrane</keyword>
<feature type="transmembrane region" description="Helical" evidence="5">
    <location>
        <begin position="352"/>
        <end position="372"/>
    </location>
</feature>
<feature type="domain" description="TM7S3/TM198-like" evidence="7">
    <location>
        <begin position="301"/>
        <end position="506"/>
    </location>
</feature>
<evidence type="ECO:0000256" key="5">
    <source>
        <dbReference type="SAM" id="Phobius"/>
    </source>
</evidence>
<evidence type="ECO:0000256" key="1">
    <source>
        <dbReference type="ARBA" id="ARBA00004141"/>
    </source>
</evidence>
<dbReference type="Proteomes" id="UP000694941">
    <property type="component" value="Unplaced"/>
</dbReference>
<feature type="signal peptide" evidence="6">
    <location>
        <begin position="1"/>
        <end position="21"/>
    </location>
</feature>
<comment type="subcellular location">
    <subcellularLocation>
        <location evidence="1">Membrane</location>
        <topology evidence="1">Multi-pass membrane protein</topology>
    </subcellularLocation>
</comment>
<feature type="transmembrane region" description="Helical" evidence="5">
    <location>
        <begin position="435"/>
        <end position="454"/>
    </location>
</feature>
<dbReference type="PANTHER" id="PTHR15937">
    <property type="entry name" value="TRANSMEMBRANE 7 SUPERFAMILY MEMBER 3"/>
    <property type="match status" value="1"/>
</dbReference>
<keyword evidence="4 5" id="KW-0472">Membrane</keyword>
<dbReference type="InterPro" id="IPR042502">
    <property type="entry name" value="TM7SF3"/>
</dbReference>
<feature type="transmembrane region" description="Helical" evidence="5">
    <location>
        <begin position="295"/>
        <end position="312"/>
    </location>
</feature>
<evidence type="ECO:0000313" key="8">
    <source>
        <dbReference type="Proteomes" id="UP000694941"/>
    </source>
</evidence>
<protein>
    <submittedName>
        <fullName evidence="9">Transmembrane 7 superfamily member 3-like</fullName>
    </submittedName>
</protein>
<organism evidence="8 9">
    <name type="scientific">Limulus polyphemus</name>
    <name type="common">Atlantic horseshoe crab</name>
    <dbReference type="NCBI Taxonomy" id="6850"/>
    <lineage>
        <taxon>Eukaryota</taxon>
        <taxon>Metazoa</taxon>
        <taxon>Ecdysozoa</taxon>
        <taxon>Arthropoda</taxon>
        <taxon>Chelicerata</taxon>
        <taxon>Merostomata</taxon>
        <taxon>Xiphosura</taxon>
        <taxon>Limulidae</taxon>
        <taxon>Limulus</taxon>
    </lineage>
</organism>
<accession>A0ABM1BU82</accession>
<name>A0ABM1BU82_LIMPO</name>
<reference evidence="9" key="1">
    <citation type="submission" date="2025-08" db="UniProtKB">
        <authorList>
            <consortium name="RefSeq"/>
        </authorList>
    </citation>
    <scope>IDENTIFICATION</scope>
    <source>
        <tissue evidence="9">Muscle</tissue>
    </source>
</reference>
<dbReference type="InterPro" id="IPR025256">
    <property type="entry name" value="TM7S3/TM198-like_dom"/>
</dbReference>
<feature type="chain" id="PRO_5046292879" evidence="6">
    <location>
        <begin position="22"/>
        <end position="590"/>
    </location>
</feature>
<evidence type="ECO:0000256" key="4">
    <source>
        <dbReference type="ARBA" id="ARBA00023136"/>
    </source>
</evidence>
<feature type="transmembrane region" description="Helical" evidence="5">
    <location>
        <begin position="409"/>
        <end position="428"/>
    </location>
</feature>
<dbReference type="RefSeq" id="XP_013788743.1">
    <property type="nucleotide sequence ID" value="XM_013933289.2"/>
</dbReference>
<proteinExistence type="predicted"/>
<keyword evidence="6" id="KW-0732">Signal</keyword>
<keyword evidence="8" id="KW-1185">Reference proteome</keyword>
<keyword evidence="3 5" id="KW-1133">Transmembrane helix</keyword>
<dbReference type="PANTHER" id="PTHR15937:SF3">
    <property type="entry name" value="TRANSMEMBRANE 7 SUPERFAMILY MEMBER 3"/>
    <property type="match status" value="1"/>
</dbReference>
<evidence type="ECO:0000259" key="7">
    <source>
        <dbReference type="Pfam" id="PF13886"/>
    </source>
</evidence>
<evidence type="ECO:0000256" key="2">
    <source>
        <dbReference type="ARBA" id="ARBA00022692"/>
    </source>
</evidence>
<feature type="transmembrane region" description="Helical" evidence="5">
    <location>
        <begin position="324"/>
        <end position="340"/>
    </location>
</feature>
<evidence type="ECO:0000313" key="9">
    <source>
        <dbReference type="RefSeq" id="XP_013788743.1"/>
    </source>
</evidence>
<evidence type="ECO:0000256" key="6">
    <source>
        <dbReference type="SAM" id="SignalP"/>
    </source>
</evidence>
<dbReference type="Pfam" id="PF13886">
    <property type="entry name" value="TM7S3_TM198"/>
    <property type="match status" value="1"/>
</dbReference>
<evidence type="ECO:0000256" key="3">
    <source>
        <dbReference type="ARBA" id="ARBA00022989"/>
    </source>
</evidence>
<dbReference type="Pfam" id="PF25992">
    <property type="entry name" value="Ig_TM7SF3_N"/>
    <property type="match status" value="1"/>
</dbReference>